<dbReference type="EMBL" id="CP104562">
    <property type="protein sequence ID" value="UXH79915.1"/>
    <property type="molecule type" value="Genomic_DNA"/>
</dbReference>
<evidence type="ECO:0000256" key="3">
    <source>
        <dbReference type="ARBA" id="ARBA00022723"/>
    </source>
</evidence>
<dbReference type="Proteomes" id="UP001064933">
    <property type="component" value="Chromosome"/>
</dbReference>
<keyword evidence="10" id="KW-0548">Nucleotidyltransferase</keyword>
<evidence type="ECO:0000313" key="11">
    <source>
        <dbReference type="Proteomes" id="UP001064933"/>
    </source>
</evidence>
<proteinExistence type="inferred from homology"/>
<comment type="caution">
    <text evidence="8">Lacks conserved residue(s) required for the propagation of feature annotation.</text>
</comment>
<evidence type="ECO:0000256" key="7">
    <source>
        <dbReference type="ARBA" id="ARBA00023150"/>
    </source>
</evidence>
<dbReference type="RefSeq" id="WP_261759733.1">
    <property type="nucleotide sequence ID" value="NZ_CP104562.2"/>
</dbReference>
<gene>
    <name evidence="8 10" type="primary">mobA</name>
    <name evidence="10" type="ORF">N4261_08565</name>
</gene>
<evidence type="ECO:0000256" key="1">
    <source>
        <dbReference type="ARBA" id="ARBA00022490"/>
    </source>
</evidence>
<feature type="binding site" evidence="8">
    <location>
        <position position="78"/>
    </location>
    <ligand>
        <name>GTP</name>
        <dbReference type="ChEBI" id="CHEBI:37565"/>
    </ligand>
</feature>
<evidence type="ECO:0000256" key="8">
    <source>
        <dbReference type="HAMAP-Rule" id="MF_00316"/>
    </source>
</evidence>
<name>A0ABY6B400_9BURK</name>
<evidence type="ECO:0000256" key="4">
    <source>
        <dbReference type="ARBA" id="ARBA00022741"/>
    </source>
</evidence>
<accession>A0ABY6B400</accession>
<feature type="domain" description="MobA-like NTP transferase" evidence="9">
    <location>
        <begin position="15"/>
        <end position="201"/>
    </location>
</feature>
<protein>
    <recommendedName>
        <fullName evidence="8">Molybdenum cofactor guanylyltransferase</fullName>
        <shortName evidence="8">MoCo guanylyltransferase</shortName>
        <ecNumber evidence="8">2.7.7.77</ecNumber>
    </recommendedName>
    <alternativeName>
        <fullName evidence="8">GTP:molybdopterin guanylyltransferase</fullName>
    </alternativeName>
    <alternativeName>
        <fullName evidence="8">Mo-MPT guanylyltransferase</fullName>
    </alternativeName>
    <alternativeName>
        <fullName evidence="8">Molybdopterin guanylyltransferase</fullName>
    </alternativeName>
    <alternativeName>
        <fullName evidence="8">Molybdopterin-guanine dinucleotide synthase</fullName>
        <shortName evidence="8">MGD synthase</shortName>
    </alternativeName>
</protein>
<keyword evidence="2 8" id="KW-0808">Transferase</keyword>
<dbReference type="SUPFAM" id="SSF53448">
    <property type="entry name" value="Nucleotide-diphospho-sugar transferases"/>
    <property type="match status" value="1"/>
</dbReference>
<comment type="function">
    <text evidence="8">Transfers a GMP moiety from GTP to Mo-molybdopterin (Mo-MPT) cofactor (Moco or molybdenum cofactor) to form Mo-molybdopterin guanine dinucleotide (Mo-MGD) cofactor.</text>
</comment>
<feature type="binding site" evidence="8">
    <location>
        <position position="133"/>
    </location>
    <ligand>
        <name>Mg(2+)</name>
        <dbReference type="ChEBI" id="CHEBI:18420"/>
    </ligand>
</feature>
<keyword evidence="1 8" id="KW-0963">Cytoplasm</keyword>
<feature type="binding site" evidence="8">
    <location>
        <begin position="18"/>
        <end position="20"/>
    </location>
    <ligand>
        <name>GTP</name>
        <dbReference type="ChEBI" id="CHEBI:37565"/>
    </ligand>
</feature>
<keyword evidence="3 8" id="KW-0479">Metal-binding</keyword>
<dbReference type="PANTHER" id="PTHR19136:SF81">
    <property type="entry name" value="MOLYBDENUM COFACTOR GUANYLYLTRANSFERASE"/>
    <property type="match status" value="1"/>
</dbReference>
<dbReference type="Pfam" id="PF12804">
    <property type="entry name" value="NTP_transf_3"/>
    <property type="match status" value="1"/>
</dbReference>
<feature type="binding site" evidence="8">
    <location>
        <position position="133"/>
    </location>
    <ligand>
        <name>GTP</name>
        <dbReference type="ChEBI" id="CHEBI:37565"/>
    </ligand>
</feature>
<dbReference type="CDD" id="cd02503">
    <property type="entry name" value="MobA"/>
    <property type="match status" value="1"/>
</dbReference>
<keyword evidence="5 8" id="KW-0460">Magnesium</keyword>
<comment type="subunit">
    <text evidence="8">Monomer.</text>
</comment>
<comment type="subcellular location">
    <subcellularLocation>
        <location evidence="8">Cytoplasm</location>
    </subcellularLocation>
</comment>
<evidence type="ECO:0000313" key="10">
    <source>
        <dbReference type="EMBL" id="UXH79915.1"/>
    </source>
</evidence>
<keyword evidence="7 8" id="KW-0501">Molybdenum cofactor biosynthesis</keyword>
<organism evidence="10 11">
    <name type="scientific">Roseateles amylovorans</name>
    <dbReference type="NCBI Taxonomy" id="2978473"/>
    <lineage>
        <taxon>Bacteria</taxon>
        <taxon>Pseudomonadati</taxon>
        <taxon>Pseudomonadota</taxon>
        <taxon>Betaproteobacteria</taxon>
        <taxon>Burkholderiales</taxon>
        <taxon>Sphaerotilaceae</taxon>
        <taxon>Roseateles</taxon>
    </lineage>
</organism>
<dbReference type="EC" id="2.7.7.77" evidence="8"/>
<comment type="cofactor">
    <cofactor evidence="8">
        <name>Mg(2+)</name>
        <dbReference type="ChEBI" id="CHEBI:18420"/>
    </cofactor>
</comment>
<reference evidence="10" key="1">
    <citation type="submission" date="2022-10" db="EMBL/GenBank/DDBJ databases">
        <title>Characterization and whole genome sequencing of a new Roseateles species, isolated from fresh water.</title>
        <authorList>
            <person name="Guliayeva D.Y."/>
            <person name="Akhremchuk A.E."/>
            <person name="Sikolenko M.A."/>
            <person name="Valentovich L.N."/>
            <person name="Sidarenka A.V."/>
        </authorList>
    </citation>
    <scope>NUCLEOTIDE SEQUENCE</scope>
    <source>
        <strain evidence="10">BIM B-1768</strain>
    </source>
</reference>
<dbReference type="Gene3D" id="3.90.550.10">
    <property type="entry name" value="Spore Coat Polysaccharide Biosynthesis Protein SpsA, Chain A"/>
    <property type="match status" value="1"/>
</dbReference>
<evidence type="ECO:0000256" key="2">
    <source>
        <dbReference type="ARBA" id="ARBA00022679"/>
    </source>
</evidence>
<dbReference type="NCBIfam" id="TIGR02665">
    <property type="entry name" value="molyb_mobA"/>
    <property type="match status" value="1"/>
</dbReference>
<dbReference type="InterPro" id="IPR025877">
    <property type="entry name" value="MobA-like_NTP_Trfase"/>
</dbReference>
<evidence type="ECO:0000259" key="9">
    <source>
        <dbReference type="Pfam" id="PF12804"/>
    </source>
</evidence>
<comment type="similarity">
    <text evidence="8">Belongs to the MobA family.</text>
</comment>
<comment type="catalytic activity">
    <reaction evidence="8">
        <text>Mo-molybdopterin + GTP + H(+) = Mo-molybdopterin guanine dinucleotide + diphosphate</text>
        <dbReference type="Rhea" id="RHEA:34243"/>
        <dbReference type="ChEBI" id="CHEBI:15378"/>
        <dbReference type="ChEBI" id="CHEBI:33019"/>
        <dbReference type="ChEBI" id="CHEBI:37565"/>
        <dbReference type="ChEBI" id="CHEBI:71302"/>
        <dbReference type="ChEBI" id="CHEBI:71310"/>
        <dbReference type="EC" id="2.7.7.77"/>
    </reaction>
</comment>
<keyword evidence="4 8" id="KW-0547">Nucleotide-binding</keyword>
<keyword evidence="11" id="KW-1185">Reference proteome</keyword>
<dbReference type="InterPro" id="IPR013482">
    <property type="entry name" value="Molybde_CF_guanTrfase"/>
</dbReference>
<evidence type="ECO:0000256" key="6">
    <source>
        <dbReference type="ARBA" id="ARBA00023134"/>
    </source>
</evidence>
<keyword evidence="6 8" id="KW-0342">GTP-binding</keyword>
<dbReference type="PANTHER" id="PTHR19136">
    <property type="entry name" value="MOLYBDENUM COFACTOR GUANYLYLTRANSFERASE"/>
    <property type="match status" value="1"/>
</dbReference>
<comment type="domain">
    <text evidence="8">The N-terminal domain determines nucleotide recognition and specific binding, while the C-terminal domain determines the specific binding to the target protein.</text>
</comment>
<sequence length="237" mass="25409">MPPPAPAPAARAITAVLLCGGRGSRMGGVDKPLQAFQGRPLVEHVLARIAPQVNGRVVLSANRHLDDYRRYGHPVVTDSWPDYPGPLAGLLAGMDAVQALQAAAMAAQAPHTPSDTAAGAPPSDHWLLCVSGDSPWLPEDLASRLQAALTDGHDSAMALGREAPDTPLRSQPLASLVHLRHRDALQAALQAGERRVEAWLRSLPLVLVPFDRPSDDRAFANINDRSELERLEPRPHP</sequence>
<dbReference type="HAMAP" id="MF_00316">
    <property type="entry name" value="MobA"/>
    <property type="match status" value="1"/>
</dbReference>
<evidence type="ECO:0000256" key="5">
    <source>
        <dbReference type="ARBA" id="ARBA00022842"/>
    </source>
</evidence>
<dbReference type="InterPro" id="IPR029044">
    <property type="entry name" value="Nucleotide-diphossugar_trans"/>
</dbReference>
<feature type="binding site" evidence="8">
    <location>
        <position position="31"/>
    </location>
    <ligand>
        <name>GTP</name>
        <dbReference type="ChEBI" id="CHEBI:37565"/>
    </ligand>
</feature>
<dbReference type="GO" id="GO:0061603">
    <property type="term" value="F:molybdenum cofactor guanylyltransferase activity"/>
    <property type="evidence" value="ECO:0007669"/>
    <property type="project" value="UniProtKB-EC"/>
</dbReference>